<comment type="caution">
    <text evidence="1">The sequence shown here is derived from an EMBL/GenBank/DDBJ whole genome shotgun (WGS) entry which is preliminary data.</text>
</comment>
<dbReference type="InterPro" id="IPR036388">
    <property type="entry name" value="WH-like_DNA-bd_sf"/>
</dbReference>
<dbReference type="AlphaFoldDB" id="A0AAE3LII3"/>
<protein>
    <submittedName>
        <fullName evidence="1">Helix-turn-helix domain-containing protein</fullName>
    </submittedName>
</protein>
<dbReference type="EMBL" id="JAOQJZ010000017">
    <property type="protein sequence ID" value="MCU6706843.1"/>
    <property type="molecule type" value="Genomic_DNA"/>
</dbReference>
<dbReference type="Gene3D" id="1.10.10.10">
    <property type="entry name" value="Winged helix-like DNA-binding domain superfamily/Winged helix DNA-binding domain"/>
    <property type="match status" value="2"/>
</dbReference>
<sequence length="248" mass="28369">MRIPNSFVTRFTQAADLKLACVFYSLIHKNTKRNLLGYEITVKQSTLMSLCGCSLSTVKRTVRSLSKCGFIKSQKRQMTTPGKLGTYTYTIDAVSTASKYFTMDKKLMSRLNGNEFRVYAVCCKLADSSHKSFFQSYNDLSKLLGMSRQDVLRTIEKLVKGKFIRKKKIRTRAGDFTDNTYTVCIYVPHSRIKKAPRRSSRRQSIHCFTMNTPIKNTSSLYNKSSALSIGFKKKMRLLEIFFLKRGSG</sequence>
<dbReference type="Pfam" id="PF13730">
    <property type="entry name" value="HTH_36"/>
    <property type="match status" value="1"/>
</dbReference>
<dbReference type="Proteomes" id="UP001208131">
    <property type="component" value="Unassembled WGS sequence"/>
</dbReference>
<evidence type="ECO:0000313" key="2">
    <source>
        <dbReference type="Proteomes" id="UP001208131"/>
    </source>
</evidence>
<keyword evidence="2" id="KW-1185">Reference proteome</keyword>
<dbReference type="RefSeq" id="WP_267301916.1">
    <property type="nucleotide sequence ID" value="NZ_JAOQJZ010000017.1"/>
</dbReference>
<evidence type="ECO:0000313" key="1">
    <source>
        <dbReference type="EMBL" id="MCU6706843.1"/>
    </source>
</evidence>
<organism evidence="1 2">
    <name type="scientific">Hominimerdicola aceti</name>
    <dbReference type="NCBI Taxonomy" id="2981726"/>
    <lineage>
        <taxon>Bacteria</taxon>
        <taxon>Bacillati</taxon>
        <taxon>Bacillota</taxon>
        <taxon>Clostridia</taxon>
        <taxon>Eubacteriales</taxon>
        <taxon>Oscillospiraceae</taxon>
        <taxon>Hominimerdicola</taxon>
    </lineage>
</organism>
<name>A0AAE3LII3_9FIRM</name>
<proteinExistence type="predicted"/>
<accession>A0AAE3LII3</accession>
<reference evidence="1 2" key="1">
    <citation type="journal article" date="2021" name="ISME Commun">
        <title>Automated analysis of genomic sequences facilitates high-throughput and comprehensive description of bacteria.</title>
        <authorList>
            <person name="Hitch T.C.A."/>
        </authorList>
    </citation>
    <scope>NUCLEOTIDE SEQUENCE [LARGE SCALE GENOMIC DNA]</scope>
    <source>
        <strain evidence="1 2">Sanger_31</strain>
    </source>
</reference>
<gene>
    <name evidence="1" type="ORF">OCV57_13060</name>
</gene>